<dbReference type="InterPro" id="IPR051045">
    <property type="entry name" value="TonB-dependent_transducer"/>
</dbReference>
<keyword evidence="4" id="KW-1003">Cell membrane</keyword>
<keyword evidence="5" id="KW-0997">Cell inner membrane</keyword>
<name>A0ABW3FC95_9PROT</name>
<organism evidence="13 14">
    <name type="scientific">Methylophilus luteus</name>
    <dbReference type="NCBI Taxonomy" id="640108"/>
    <lineage>
        <taxon>Bacteria</taxon>
        <taxon>Pseudomonadati</taxon>
        <taxon>Pseudomonadota</taxon>
        <taxon>Betaproteobacteria</taxon>
        <taxon>Nitrosomonadales</taxon>
        <taxon>Methylophilaceae</taxon>
        <taxon>Methylophilus</taxon>
    </lineage>
</organism>
<feature type="region of interest" description="Disordered" evidence="11">
    <location>
        <begin position="68"/>
        <end position="102"/>
    </location>
</feature>
<evidence type="ECO:0000256" key="6">
    <source>
        <dbReference type="ARBA" id="ARBA00022692"/>
    </source>
</evidence>
<evidence type="ECO:0000256" key="3">
    <source>
        <dbReference type="ARBA" id="ARBA00022448"/>
    </source>
</evidence>
<comment type="caution">
    <text evidence="13">The sequence shown here is derived from an EMBL/GenBank/DDBJ whole genome shotgun (WGS) entry which is preliminary data.</text>
</comment>
<sequence length="314" mass="35512">MRFRERSPLVWAVWFSLIAHAVLLTLHFQPELKALKDQIPALKVMLVNSKTQQAPKDADALAQANLDRGGNTDEKRQMKSPLPSVQKMPATTPQATEATMQPAVPATPQDAELQRHQQRVAQLEQEAQALMTQLKASQTVSSVQAPPLSQTQAAARKPTPQALNQPVQTQQEIMALQEMAKLEALIAKQQDAYEKRPKRQFIGARTREYRFANYVDQWRQKIEQVGNLNYPEAARTQKLYGQLLLTVSIRADGSIENIKIVQSSGKRLLDESARRILQLAAPFPPFPEDIRRDHDVLSITRTWTFSKEHQLSTE</sequence>
<dbReference type="EMBL" id="JBHTKB010000003">
    <property type="protein sequence ID" value="MFD0914411.1"/>
    <property type="molecule type" value="Genomic_DNA"/>
</dbReference>
<evidence type="ECO:0000256" key="2">
    <source>
        <dbReference type="ARBA" id="ARBA00006555"/>
    </source>
</evidence>
<dbReference type="Pfam" id="PF03544">
    <property type="entry name" value="TonB_C"/>
    <property type="match status" value="1"/>
</dbReference>
<reference evidence="14" key="1">
    <citation type="journal article" date="2019" name="Int. J. Syst. Evol. Microbiol.">
        <title>The Global Catalogue of Microorganisms (GCM) 10K type strain sequencing project: providing services to taxonomists for standard genome sequencing and annotation.</title>
        <authorList>
            <consortium name="The Broad Institute Genomics Platform"/>
            <consortium name="The Broad Institute Genome Sequencing Center for Infectious Disease"/>
            <person name="Wu L."/>
            <person name="Ma J."/>
        </authorList>
    </citation>
    <scope>NUCLEOTIDE SEQUENCE [LARGE SCALE GENOMIC DNA]</scope>
    <source>
        <strain evidence="14">CCUG 58412</strain>
    </source>
</reference>
<dbReference type="PANTHER" id="PTHR33446">
    <property type="entry name" value="PROTEIN TONB-RELATED"/>
    <property type="match status" value="1"/>
</dbReference>
<evidence type="ECO:0000256" key="11">
    <source>
        <dbReference type="SAM" id="MobiDB-lite"/>
    </source>
</evidence>
<dbReference type="RefSeq" id="WP_379058174.1">
    <property type="nucleotide sequence ID" value="NZ_JBHTKB010000003.1"/>
</dbReference>
<dbReference type="Gene3D" id="3.30.1150.10">
    <property type="match status" value="1"/>
</dbReference>
<dbReference type="SUPFAM" id="SSF74653">
    <property type="entry name" value="TolA/TonB C-terminal domain"/>
    <property type="match status" value="1"/>
</dbReference>
<feature type="compositionally biased region" description="Polar residues" evidence="11">
    <location>
        <begin position="89"/>
        <end position="99"/>
    </location>
</feature>
<dbReference type="InterPro" id="IPR037682">
    <property type="entry name" value="TonB_C"/>
</dbReference>
<dbReference type="NCBIfam" id="TIGR01352">
    <property type="entry name" value="tonB_Cterm"/>
    <property type="match status" value="1"/>
</dbReference>
<evidence type="ECO:0000256" key="4">
    <source>
        <dbReference type="ARBA" id="ARBA00022475"/>
    </source>
</evidence>
<proteinExistence type="inferred from homology"/>
<keyword evidence="14" id="KW-1185">Reference proteome</keyword>
<evidence type="ECO:0000256" key="5">
    <source>
        <dbReference type="ARBA" id="ARBA00022519"/>
    </source>
</evidence>
<protein>
    <submittedName>
        <fullName evidence="13">TonB family protein</fullName>
    </submittedName>
</protein>
<feature type="domain" description="TonB C-terminal" evidence="12">
    <location>
        <begin position="215"/>
        <end position="314"/>
    </location>
</feature>
<evidence type="ECO:0000259" key="12">
    <source>
        <dbReference type="PROSITE" id="PS52015"/>
    </source>
</evidence>
<keyword evidence="10" id="KW-0175">Coiled coil</keyword>
<dbReference type="PROSITE" id="PS52015">
    <property type="entry name" value="TONB_CTD"/>
    <property type="match status" value="1"/>
</dbReference>
<comment type="similarity">
    <text evidence="2">Belongs to the TonB family.</text>
</comment>
<gene>
    <name evidence="13" type="ORF">ACFQ1Z_12690</name>
</gene>
<evidence type="ECO:0000256" key="8">
    <source>
        <dbReference type="ARBA" id="ARBA00022989"/>
    </source>
</evidence>
<feature type="coiled-coil region" evidence="10">
    <location>
        <begin position="113"/>
        <end position="140"/>
    </location>
</feature>
<evidence type="ECO:0000313" key="14">
    <source>
        <dbReference type="Proteomes" id="UP001597128"/>
    </source>
</evidence>
<keyword evidence="3" id="KW-0813">Transport</keyword>
<keyword evidence="9" id="KW-0472">Membrane</keyword>
<evidence type="ECO:0000256" key="1">
    <source>
        <dbReference type="ARBA" id="ARBA00004383"/>
    </source>
</evidence>
<accession>A0ABW3FC95</accession>
<evidence type="ECO:0000256" key="10">
    <source>
        <dbReference type="SAM" id="Coils"/>
    </source>
</evidence>
<evidence type="ECO:0000313" key="13">
    <source>
        <dbReference type="EMBL" id="MFD0914411.1"/>
    </source>
</evidence>
<comment type="subcellular location">
    <subcellularLocation>
        <location evidence="1">Cell inner membrane</location>
        <topology evidence="1">Single-pass membrane protein</topology>
        <orientation evidence="1">Periplasmic side</orientation>
    </subcellularLocation>
</comment>
<dbReference type="PANTHER" id="PTHR33446:SF11">
    <property type="entry name" value="TONB3"/>
    <property type="match status" value="1"/>
</dbReference>
<evidence type="ECO:0000256" key="7">
    <source>
        <dbReference type="ARBA" id="ARBA00022927"/>
    </source>
</evidence>
<evidence type="ECO:0000256" key="9">
    <source>
        <dbReference type="ARBA" id="ARBA00023136"/>
    </source>
</evidence>
<dbReference type="Proteomes" id="UP001597128">
    <property type="component" value="Unassembled WGS sequence"/>
</dbReference>
<keyword evidence="7" id="KW-0653">Protein transport</keyword>
<keyword evidence="6" id="KW-0812">Transmembrane</keyword>
<keyword evidence="8" id="KW-1133">Transmembrane helix</keyword>
<dbReference type="InterPro" id="IPR006260">
    <property type="entry name" value="TonB/TolA_C"/>
</dbReference>